<dbReference type="PANTHER" id="PTHR23076:SF97">
    <property type="entry name" value="ATP-DEPENDENT ZINC METALLOPROTEASE YME1L1"/>
    <property type="match status" value="1"/>
</dbReference>
<feature type="region of interest" description="Disordered" evidence="2">
    <location>
        <begin position="79"/>
        <end position="120"/>
    </location>
</feature>
<feature type="region of interest" description="Disordered" evidence="2">
    <location>
        <begin position="362"/>
        <end position="403"/>
    </location>
</feature>
<comment type="caution">
    <text evidence="4">The sequence shown here is derived from an EMBL/GenBank/DDBJ whole genome shotgun (WGS) entry which is preliminary data.</text>
</comment>
<keyword evidence="1" id="KW-0547">Nucleotide-binding</keyword>
<evidence type="ECO:0000256" key="1">
    <source>
        <dbReference type="RuleBase" id="RU003651"/>
    </source>
</evidence>
<reference evidence="4" key="1">
    <citation type="submission" date="2021-07" db="EMBL/GenBank/DDBJ databases">
        <title>Shinella sp. nov., a novel member of the genus Shinella from water.</title>
        <authorList>
            <person name="Deng Y."/>
        </authorList>
    </citation>
    <scope>NUCLEOTIDE SEQUENCE</scope>
    <source>
        <strain evidence="4">CPCC 100929</strain>
    </source>
</reference>
<dbReference type="EMBL" id="WHSB02000027">
    <property type="protein sequence ID" value="MCQ4634909.1"/>
    <property type="molecule type" value="Genomic_DNA"/>
</dbReference>
<dbReference type="Gene3D" id="3.40.50.300">
    <property type="entry name" value="P-loop containing nucleotide triphosphate hydrolases"/>
    <property type="match status" value="1"/>
</dbReference>
<dbReference type="CDD" id="cd19481">
    <property type="entry name" value="RecA-like_protease"/>
    <property type="match status" value="1"/>
</dbReference>
<keyword evidence="1 4" id="KW-0067">ATP-binding</keyword>
<keyword evidence="5" id="KW-1185">Reference proteome</keyword>
<evidence type="ECO:0000313" key="5">
    <source>
        <dbReference type="Proteomes" id="UP000996601"/>
    </source>
</evidence>
<sequence length="665" mass="71929">METLTDRITRYLLKRLRRHAVLTLYEQAAGTRLLTAAFIGRGAQSGRVWTVTEHARHVLTGNPRQDRKIVERLMRANRALQDSNTEPGTSTASGNASDDPLAFDRLTEPASDGQHKATRRNVRAVKAAVGSGTGADIDFPYLASLLREHLPRPSAVHAAVALLVARAVGTSLSNTGSLSEVLRATAPFVLLKAPVKRFELCLATMLEDGLVLPFGMVLEDVLRSSPLSGRYPHQHAVPGKRRLKTLSGIAVDSEDDSIVRRQLRHALSEPAPIVLVDETVGALTPVVTETADYVLECTGFDRAMIAELLHVCAGTPPKESLVLMDDRVFEPDGLTLDDIALAVRPRRSAQATLSILAMLAGHSAKHEEGDEKDDQNASGRKQRSGKRRAGETKRSQGAGVEVIEPVAVADGDASVDTTAETPASEDRLLSVEGLAGYGPARDWALDLKADLSLWRNGELRWDEMSTKLLLSGPPGTGKTTFARALCNTLQVPLLVTSVANWLEPGFLGDVLKRMSAAFAFAAQNAPAILFIDELDNIGKRQAAGSRSHDDYWISLINRMLELLDGASKSEGVIVVGATNFPEKIDPALLRSGRLETHIRIPMPDMKTLIGILGHHLGSDLEAVLASAPGTTTVRRLRPPPARDGKPLLRRKPSFKPQADKGPRHD</sequence>
<evidence type="ECO:0000313" key="4">
    <source>
        <dbReference type="EMBL" id="MCQ4634909.1"/>
    </source>
</evidence>
<comment type="similarity">
    <text evidence="1">Belongs to the AAA ATPase family.</text>
</comment>
<dbReference type="InterPro" id="IPR003593">
    <property type="entry name" value="AAA+_ATPase"/>
</dbReference>
<dbReference type="InterPro" id="IPR003959">
    <property type="entry name" value="ATPase_AAA_core"/>
</dbReference>
<name>A0ABT1RIG1_9HYPH</name>
<protein>
    <submittedName>
        <fullName evidence="4">ATP-binding protein</fullName>
    </submittedName>
</protein>
<accession>A0ABT1RIG1</accession>
<dbReference type="SUPFAM" id="SSF52540">
    <property type="entry name" value="P-loop containing nucleoside triphosphate hydrolases"/>
    <property type="match status" value="1"/>
</dbReference>
<evidence type="ECO:0000259" key="3">
    <source>
        <dbReference type="SMART" id="SM00382"/>
    </source>
</evidence>
<feature type="region of interest" description="Disordered" evidence="2">
    <location>
        <begin position="631"/>
        <end position="665"/>
    </location>
</feature>
<evidence type="ECO:0000256" key="2">
    <source>
        <dbReference type="SAM" id="MobiDB-lite"/>
    </source>
</evidence>
<gene>
    <name evidence="4" type="ORF">GB927_033100</name>
</gene>
<dbReference type="GO" id="GO:0005524">
    <property type="term" value="F:ATP binding"/>
    <property type="evidence" value="ECO:0007669"/>
    <property type="project" value="UniProtKB-KW"/>
</dbReference>
<dbReference type="SMART" id="SM00382">
    <property type="entry name" value="AAA"/>
    <property type="match status" value="1"/>
</dbReference>
<dbReference type="Pfam" id="PF00004">
    <property type="entry name" value="AAA"/>
    <property type="match status" value="1"/>
</dbReference>
<feature type="compositionally biased region" description="Polar residues" evidence="2">
    <location>
        <begin position="80"/>
        <end position="96"/>
    </location>
</feature>
<proteinExistence type="inferred from homology"/>
<feature type="domain" description="AAA+ ATPase" evidence="3">
    <location>
        <begin position="464"/>
        <end position="604"/>
    </location>
</feature>
<dbReference type="PROSITE" id="PS00674">
    <property type="entry name" value="AAA"/>
    <property type="match status" value="1"/>
</dbReference>
<organism evidence="4 5">
    <name type="scientific">Shinella lacus</name>
    <dbReference type="NCBI Taxonomy" id="2654216"/>
    <lineage>
        <taxon>Bacteria</taxon>
        <taxon>Pseudomonadati</taxon>
        <taxon>Pseudomonadota</taxon>
        <taxon>Alphaproteobacteria</taxon>
        <taxon>Hyphomicrobiales</taxon>
        <taxon>Rhizobiaceae</taxon>
        <taxon>Shinella</taxon>
    </lineage>
</organism>
<dbReference type="Proteomes" id="UP000996601">
    <property type="component" value="Unassembled WGS sequence"/>
</dbReference>
<dbReference type="RefSeq" id="WP_256121426.1">
    <property type="nucleotide sequence ID" value="NZ_WHSB02000027.1"/>
</dbReference>
<dbReference type="InterPro" id="IPR027417">
    <property type="entry name" value="P-loop_NTPase"/>
</dbReference>
<dbReference type="PANTHER" id="PTHR23076">
    <property type="entry name" value="METALLOPROTEASE M41 FTSH"/>
    <property type="match status" value="1"/>
</dbReference>
<dbReference type="InterPro" id="IPR003960">
    <property type="entry name" value="ATPase_AAA_CS"/>
</dbReference>